<keyword evidence="2" id="KW-0812">Transmembrane</keyword>
<reference evidence="4" key="2">
    <citation type="submission" date="2023-06" db="EMBL/GenBank/DDBJ databases">
        <authorList>
            <consortium name="Lawrence Berkeley National Laboratory"/>
            <person name="Haridas S."/>
            <person name="Hensen N."/>
            <person name="Bonometti L."/>
            <person name="Westerberg I."/>
            <person name="Brannstrom I.O."/>
            <person name="Guillou S."/>
            <person name="Cros-Aarteil S."/>
            <person name="Calhoun S."/>
            <person name="Kuo A."/>
            <person name="Mondo S."/>
            <person name="Pangilinan J."/>
            <person name="Riley R."/>
            <person name="Labutti K."/>
            <person name="Andreopoulos B."/>
            <person name="Lipzen A."/>
            <person name="Chen C."/>
            <person name="Yanf M."/>
            <person name="Daum C."/>
            <person name="Ng V."/>
            <person name="Clum A."/>
            <person name="Steindorff A."/>
            <person name="Ohm R."/>
            <person name="Martin F."/>
            <person name="Silar P."/>
            <person name="Natvig D."/>
            <person name="Lalanne C."/>
            <person name="Gautier V."/>
            <person name="Ament-Velasquez S.L."/>
            <person name="Kruys A."/>
            <person name="Hutchinson M.I."/>
            <person name="Powell A.J."/>
            <person name="Barry K."/>
            <person name="Miller A.N."/>
            <person name="Grigoriev I.V."/>
            <person name="Debuchy R."/>
            <person name="Gladieux P."/>
            <person name="Thoren M.H."/>
            <person name="Johannesson H."/>
        </authorList>
    </citation>
    <scope>NUCLEOTIDE SEQUENCE</scope>
    <source>
        <strain evidence="4">CBS 958.72</strain>
    </source>
</reference>
<feature type="compositionally biased region" description="Polar residues" evidence="1">
    <location>
        <begin position="20"/>
        <end position="43"/>
    </location>
</feature>
<feature type="compositionally biased region" description="Polar residues" evidence="1">
    <location>
        <begin position="55"/>
        <end position="69"/>
    </location>
</feature>
<evidence type="ECO:0000256" key="1">
    <source>
        <dbReference type="SAM" id="MobiDB-lite"/>
    </source>
</evidence>
<reference evidence="4" key="1">
    <citation type="journal article" date="2023" name="Mol. Phylogenet. Evol.">
        <title>Genome-scale phylogeny and comparative genomics of the fungal order Sordariales.</title>
        <authorList>
            <person name="Hensen N."/>
            <person name="Bonometti L."/>
            <person name="Westerberg I."/>
            <person name="Brannstrom I.O."/>
            <person name="Guillou S."/>
            <person name="Cros-Aarteil S."/>
            <person name="Calhoun S."/>
            <person name="Haridas S."/>
            <person name="Kuo A."/>
            <person name="Mondo S."/>
            <person name="Pangilinan J."/>
            <person name="Riley R."/>
            <person name="LaButti K."/>
            <person name="Andreopoulos B."/>
            <person name="Lipzen A."/>
            <person name="Chen C."/>
            <person name="Yan M."/>
            <person name="Daum C."/>
            <person name="Ng V."/>
            <person name="Clum A."/>
            <person name="Steindorff A."/>
            <person name="Ohm R.A."/>
            <person name="Martin F."/>
            <person name="Silar P."/>
            <person name="Natvig D.O."/>
            <person name="Lalanne C."/>
            <person name="Gautier V."/>
            <person name="Ament-Velasquez S.L."/>
            <person name="Kruys A."/>
            <person name="Hutchinson M.I."/>
            <person name="Powell A.J."/>
            <person name="Barry K."/>
            <person name="Miller A.N."/>
            <person name="Grigoriev I.V."/>
            <person name="Debuchy R."/>
            <person name="Gladieux P."/>
            <person name="Hiltunen Thoren M."/>
            <person name="Johannesson H."/>
        </authorList>
    </citation>
    <scope>NUCLEOTIDE SEQUENCE</scope>
    <source>
        <strain evidence="4">CBS 958.72</strain>
    </source>
</reference>
<accession>A0AAE0NM52</accession>
<organism evidence="4 5">
    <name type="scientific">Lasiosphaeria ovina</name>
    <dbReference type="NCBI Taxonomy" id="92902"/>
    <lineage>
        <taxon>Eukaryota</taxon>
        <taxon>Fungi</taxon>
        <taxon>Dikarya</taxon>
        <taxon>Ascomycota</taxon>
        <taxon>Pezizomycotina</taxon>
        <taxon>Sordariomycetes</taxon>
        <taxon>Sordariomycetidae</taxon>
        <taxon>Sordariales</taxon>
        <taxon>Lasiosphaeriaceae</taxon>
        <taxon>Lasiosphaeria</taxon>
    </lineage>
</organism>
<dbReference type="PANTHER" id="PTHR34502:SF5">
    <property type="entry name" value="DUF6594 DOMAIN-CONTAINING PROTEIN"/>
    <property type="match status" value="1"/>
</dbReference>
<feature type="region of interest" description="Disordered" evidence="1">
    <location>
        <begin position="1"/>
        <end position="70"/>
    </location>
</feature>
<sequence>MSTTEYPSSLGYKEKVPVSESGNTSPSSPKSRRFSNSTASGSTRPFLHWVKPAKSTKSPTVSSGSNAGYSTEDAKLDEGWPLLAQLMEKNPEFEAFARFRELNVKNLLYYQVELDYLSDMLRMQELRDSNAVARHSDKKFSKFAAEMIQQYEDEQIKDGNYTGEHCWQWDYVLRIRRCLREYNEALLQYAQVSALPEANGREMKTLTEWITNPQGGRYSISSYGAEVWGKLYHWVGEKKGIRDLMERLWNGLKDIVLFWGPRSSTPRTRSDLVVPRPGVKADVVAAWITYALVPWLSDLVLALRGKPRENRFSGKREENITSLRVGSVNKFTSLVATVIACVLPTAAIAILTTALAITNQQKLLWIGGFTILFAIGVIAFTSDVSKAHVFMAAATFSAVMVVFVHN</sequence>
<dbReference type="AlphaFoldDB" id="A0AAE0NM52"/>
<dbReference type="Pfam" id="PF20237">
    <property type="entry name" value="DUF6594"/>
    <property type="match status" value="1"/>
</dbReference>
<proteinExistence type="predicted"/>
<comment type="caution">
    <text evidence="4">The sequence shown here is derived from an EMBL/GenBank/DDBJ whole genome shotgun (WGS) entry which is preliminary data.</text>
</comment>
<keyword evidence="2" id="KW-1133">Transmembrane helix</keyword>
<feature type="domain" description="DUF6594" evidence="3">
    <location>
        <begin position="80"/>
        <end position="401"/>
    </location>
</feature>
<feature type="transmembrane region" description="Helical" evidence="2">
    <location>
        <begin position="387"/>
        <end position="405"/>
    </location>
</feature>
<evidence type="ECO:0000256" key="2">
    <source>
        <dbReference type="SAM" id="Phobius"/>
    </source>
</evidence>
<protein>
    <recommendedName>
        <fullName evidence="3">DUF6594 domain-containing protein</fullName>
    </recommendedName>
</protein>
<dbReference type="PANTHER" id="PTHR34502">
    <property type="entry name" value="DUF6594 DOMAIN-CONTAINING PROTEIN-RELATED"/>
    <property type="match status" value="1"/>
</dbReference>
<evidence type="ECO:0000313" key="5">
    <source>
        <dbReference type="Proteomes" id="UP001287356"/>
    </source>
</evidence>
<dbReference type="EMBL" id="JAULSN010000001">
    <property type="protein sequence ID" value="KAK3384092.1"/>
    <property type="molecule type" value="Genomic_DNA"/>
</dbReference>
<evidence type="ECO:0000259" key="3">
    <source>
        <dbReference type="Pfam" id="PF20237"/>
    </source>
</evidence>
<dbReference type="Proteomes" id="UP001287356">
    <property type="component" value="Unassembled WGS sequence"/>
</dbReference>
<name>A0AAE0NM52_9PEZI</name>
<feature type="transmembrane region" description="Helical" evidence="2">
    <location>
        <begin position="334"/>
        <end position="357"/>
    </location>
</feature>
<keyword evidence="5" id="KW-1185">Reference proteome</keyword>
<keyword evidence="2" id="KW-0472">Membrane</keyword>
<feature type="transmembrane region" description="Helical" evidence="2">
    <location>
        <begin position="363"/>
        <end position="380"/>
    </location>
</feature>
<gene>
    <name evidence="4" type="ORF">B0T24DRAFT_607282</name>
</gene>
<evidence type="ECO:0000313" key="4">
    <source>
        <dbReference type="EMBL" id="KAK3384092.1"/>
    </source>
</evidence>
<dbReference type="InterPro" id="IPR046529">
    <property type="entry name" value="DUF6594"/>
</dbReference>